<dbReference type="PROSITE" id="PS50157">
    <property type="entry name" value="ZINC_FINGER_C2H2_2"/>
    <property type="match status" value="1"/>
</dbReference>
<evidence type="ECO:0000256" key="2">
    <source>
        <dbReference type="SAM" id="MobiDB-lite"/>
    </source>
</evidence>
<feature type="compositionally biased region" description="Polar residues" evidence="2">
    <location>
        <begin position="91"/>
        <end position="105"/>
    </location>
</feature>
<feature type="domain" description="C2H2-type" evidence="3">
    <location>
        <begin position="311"/>
        <end position="341"/>
    </location>
</feature>
<feature type="region of interest" description="Disordered" evidence="2">
    <location>
        <begin position="362"/>
        <end position="384"/>
    </location>
</feature>
<proteinExistence type="predicted"/>
<gene>
    <name evidence="4" type="ORF">HPBE_LOCUS13434</name>
</gene>
<name>A0A3P7ZZE1_HELPZ</name>
<dbReference type="AlphaFoldDB" id="A0A3P7ZZE1"/>
<dbReference type="GO" id="GO:0008270">
    <property type="term" value="F:zinc ion binding"/>
    <property type="evidence" value="ECO:0007669"/>
    <property type="project" value="UniProtKB-KW"/>
</dbReference>
<evidence type="ECO:0000313" key="4">
    <source>
        <dbReference type="EMBL" id="VDO96139.1"/>
    </source>
</evidence>
<organism evidence="4">
    <name type="scientific">Heligmosomoides polygyrus</name>
    <name type="common">Parasitic roundworm</name>
    <dbReference type="NCBI Taxonomy" id="6339"/>
    <lineage>
        <taxon>Eukaryota</taxon>
        <taxon>Metazoa</taxon>
        <taxon>Ecdysozoa</taxon>
        <taxon>Nematoda</taxon>
        <taxon>Chromadorea</taxon>
        <taxon>Rhabditida</taxon>
        <taxon>Rhabditina</taxon>
        <taxon>Rhabditomorpha</taxon>
        <taxon>Strongyloidea</taxon>
        <taxon>Heligmosomidae</taxon>
        <taxon>Heligmosomoides</taxon>
    </lineage>
</organism>
<protein>
    <submittedName>
        <fullName evidence="6">C2H2-type domain-containing protein</fullName>
    </submittedName>
</protein>
<sequence>MHCLSNSGRKVADQSVYGVTRFCTTGQRRLFRAAVCIESTVGPRRDMGRKRVSIGPTSHMDVKLEAMKKPSLIESEAQEGGHEQEVLDGSSDAQETQMDASFNGDSDSHFTDLECLKIYCTLTSWQEFNNALPGIMHENFVRGSMRANGGTLPCFKCHRNFSSPLDIISHLRKCRKRVMKCIAETPVPELAGPHVKRKPVAKRTINFDISVASLDELKHEPSLWLQLTPTEKLDVLKLIFPGRDVECFAIRPSGQKCPTFNDYKRAIAHLDACVQPMYLTYVGERASEFRLLDKKVRARYVREGMAMCVQLPCIECGRLFTHHYGLLYHVERCNVSVDEMPWKCYRCGFQTKRSKSQEHLRDCWGSEREQQDAPQEPATPVMGTLGDVNLRSGKAILKEVDGVIEIGGVKKMVNEINAEEAIKSILGSNKSILTPRRRRSAGGGRASVSAGVIPETSTRLTVSGDGKMRFKFRKADAKAGVAGMSGYPRYLEQVQKSHELWREEVTALPYCSRLSDIQPAVWEATSNSSELPFASKESVGLRVHEEWDVEHIDVPQSCRRIRCLSSTELFNETNESVTVAYCGGPINAIRVAPNTMSNGDDVVAVVTYPCEITLVGKDMRSADGFVQLDTTTIPQKSPESTIVPVTAEPTYPPPVHNLTWTSRDAAQYVVGVNAAGGAVIWDLQRSVDTPQVLLDPTWSSPVTYAVFVGEHEGKESGYWYLRDPL</sequence>
<dbReference type="InterPro" id="IPR013087">
    <property type="entry name" value="Znf_C2H2_type"/>
</dbReference>
<evidence type="ECO:0000313" key="5">
    <source>
        <dbReference type="Proteomes" id="UP000050761"/>
    </source>
</evidence>
<reference evidence="6" key="2">
    <citation type="submission" date="2019-09" db="UniProtKB">
        <authorList>
            <consortium name="WormBaseParasite"/>
        </authorList>
    </citation>
    <scope>IDENTIFICATION</scope>
</reference>
<evidence type="ECO:0000313" key="6">
    <source>
        <dbReference type="WBParaSite" id="HPBE_0001343301-mRNA-1"/>
    </source>
</evidence>
<keyword evidence="1" id="KW-0479">Metal-binding</keyword>
<reference evidence="4 5" key="1">
    <citation type="submission" date="2018-11" db="EMBL/GenBank/DDBJ databases">
        <authorList>
            <consortium name="Pathogen Informatics"/>
        </authorList>
    </citation>
    <scope>NUCLEOTIDE SEQUENCE [LARGE SCALE GENOMIC DNA]</scope>
</reference>
<dbReference type="WBParaSite" id="HPBE_0001343301-mRNA-1">
    <property type="protein sequence ID" value="HPBE_0001343301-mRNA-1"/>
    <property type="gene ID" value="HPBE_0001343301"/>
</dbReference>
<dbReference type="Proteomes" id="UP000050761">
    <property type="component" value="Unassembled WGS sequence"/>
</dbReference>
<dbReference type="EMBL" id="UZAH01027915">
    <property type="protein sequence ID" value="VDO96139.1"/>
    <property type="molecule type" value="Genomic_DNA"/>
</dbReference>
<keyword evidence="5" id="KW-1185">Reference proteome</keyword>
<keyword evidence="1" id="KW-0863">Zinc-finger</keyword>
<feature type="compositionally biased region" description="Basic and acidic residues" evidence="2">
    <location>
        <begin position="362"/>
        <end position="371"/>
    </location>
</feature>
<dbReference type="OrthoDB" id="3535323at2759"/>
<keyword evidence="1" id="KW-0862">Zinc</keyword>
<evidence type="ECO:0000256" key="1">
    <source>
        <dbReference type="PROSITE-ProRule" id="PRU00042"/>
    </source>
</evidence>
<feature type="region of interest" description="Disordered" evidence="2">
    <location>
        <begin position="76"/>
        <end position="105"/>
    </location>
</feature>
<accession>A0A3P7ZZE1</accession>
<evidence type="ECO:0000259" key="3">
    <source>
        <dbReference type="PROSITE" id="PS50157"/>
    </source>
</evidence>